<protein>
    <submittedName>
        <fullName evidence="1">Uncharacterized protein</fullName>
    </submittedName>
</protein>
<name>A0A2W5THA4_9BACT</name>
<organism evidence="1 2">
    <name type="scientific">Archangium gephyra</name>
    <dbReference type="NCBI Taxonomy" id="48"/>
    <lineage>
        <taxon>Bacteria</taxon>
        <taxon>Pseudomonadati</taxon>
        <taxon>Myxococcota</taxon>
        <taxon>Myxococcia</taxon>
        <taxon>Myxococcales</taxon>
        <taxon>Cystobacterineae</taxon>
        <taxon>Archangiaceae</taxon>
        <taxon>Archangium</taxon>
    </lineage>
</organism>
<dbReference type="EMBL" id="QFQP01000013">
    <property type="protein sequence ID" value="PZR11986.1"/>
    <property type="molecule type" value="Genomic_DNA"/>
</dbReference>
<gene>
    <name evidence="1" type="ORF">DI536_16815</name>
</gene>
<sequence>MHAEPHADGASSGVQLLEHSRKPLLHVAEQLPLVQAGEPFGLLGHDAQFGPHFVASVSLAHSMVGYVQRCVPVLHAYSHCPLVHDGVPLLGVAQAVQVLPHCVVLLSLTHTLPHRW</sequence>
<proteinExistence type="predicted"/>
<accession>A0A2W5THA4</accession>
<dbReference type="AlphaFoldDB" id="A0A2W5THA4"/>
<reference evidence="1 2" key="1">
    <citation type="submission" date="2017-08" db="EMBL/GenBank/DDBJ databases">
        <title>Infants hospitalized years apart are colonized by the same room-sourced microbial strains.</title>
        <authorList>
            <person name="Brooks B."/>
            <person name="Olm M.R."/>
            <person name="Firek B.A."/>
            <person name="Baker R."/>
            <person name="Thomas B.C."/>
            <person name="Morowitz M.J."/>
            <person name="Banfield J.F."/>
        </authorList>
    </citation>
    <scope>NUCLEOTIDE SEQUENCE [LARGE SCALE GENOMIC DNA]</scope>
    <source>
        <strain evidence="1">S2_003_000_R2_14</strain>
    </source>
</reference>
<comment type="caution">
    <text evidence="1">The sequence shown here is derived from an EMBL/GenBank/DDBJ whole genome shotgun (WGS) entry which is preliminary data.</text>
</comment>
<evidence type="ECO:0000313" key="2">
    <source>
        <dbReference type="Proteomes" id="UP000249061"/>
    </source>
</evidence>
<evidence type="ECO:0000313" key="1">
    <source>
        <dbReference type="EMBL" id="PZR11986.1"/>
    </source>
</evidence>
<dbReference type="Proteomes" id="UP000249061">
    <property type="component" value="Unassembled WGS sequence"/>
</dbReference>